<organism evidence="1 2">
    <name type="scientific">Penicillium bovifimosum</name>
    <dbReference type="NCBI Taxonomy" id="126998"/>
    <lineage>
        <taxon>Eukaryota</taxon>
        <taxon>Fungi</taxon>
        <taxon>Dikarya</taxon>
        <taxon>Ascomycota</taxon>
        <taxon>Pezizomycotina</taxon>
        <taxon>Eurotiomycetes</taxon>
        <taxon>Eurotiomycetidae</taxon>
        <taxon>Eurotiales</taxon>
        <taxon>Aspergillaceae</taxon>
        <taxon>Penicillium</taxon>
    </lineage>
</organism>
<reference evidence="1" key="1">
    <citation type="submission" date="2022-11" db="EMBL/GenBank/DDBJ databases">
        <authorList>
            <person name="Petersen C."/>
        </authorList>
    </citation>
    <scope>NUCLEOTIDE SEQUENCE</scope>
    <source>
        <strain evidence="1">IBT 22155</strain>
    </source>
</reference>
<dbReference type="RefSeq" id="XP_056520226.1">
    <property type="nucleotide sequence ID" value="XM_056666630.1"/>
</dbReference>
<comment type="caution">
    <text evidence="1">The sequence shown here is derived from an EMBL/GenBank/DDBJ whole genome shotgun (WGS) entry which is preliminary data.</text>
</comment>
<dbReference type="GeneID" id="81405800"/>
<name>A0A9W9GTT9_9EURO</name>
<protein>
    <submittedName>
        <fullName evidence="1">Uncharacterized protein</fullName>
    </submittedName>
</protein>
<evidence type="ECO:0000313" key="1">
    <source>
        <dbReference type="EMBL" id="KAJ5129847.1"/>
    </source>
</evidence>
<dbReference type="AlphaFoldDB" id="A0A9W9GTT9"/>
<sequence>MIIVRAIRDAPFTERLKKDLTDELMLRVPRSDALLAVLLASLPNLERLEIAIENPGLYLFLPREANLFERALGTPAGVTAVYTDGQPDGQRTLLPKLWQLKAEVAGDSPAGNIIALKQIVQLRKVTHFYGVRWSRPLRSPANLHGDLSNLVYIELRECVFPNHVTERLFSGAFNLSTLIYQRGWNWNHDMTHFVGTRSLRLALRPLGGTLTCLELSFNRSGRNSQETLFVRPINLWFLYCLKRLRISAGHLVTSARKEHMINRHHESFWDWEGTLNAGRPVRQLLPPRLEKLEIIQVEDRDEFNTLCDKLLSCLAYRASPEFNQTRELESLKEIVLEHQFEDQSPRLVKLHEAADRVGVKLITLHNCVESTTTGITRPVRADKEIDWGFDREVKWKHPFIWKDEVVVKTP</sequence>
<dbReference type="EMBL" id="JAPQKL010000005">
    <property type="protein sequence ID" value="KAJ5129847.1"/>
    <property type="molecule type" value="Genomic_DNA"/>
</dbReference>
<proteinExistence type="predicted"/>
<evidence type="ECO:0000313" key="2">
    <source>
        <dbReference type="Proteomes" id="UP001149079"/>
    </source>
</evidence>
<reference evidence="1" key="2">
    <citation type="journal article" date="2023" name="IMA Fungus">
        <title>Comparative genomic study of the Penicillium genus elucidates a diverse pangenome and 15 lateral gene transfer events.</title>
        <authorList>
            <person name="Petersen C."/>
            <person name="Sorensen T."/>
            <person name="Nielsen M.R."/>
            <person name="Sondergaard T.E."/>
            <person name="Sorensen J.L."/>
            <person name="Fitzpatrick D.A."/>
            <person name="Frisvad J.C."/>
            <person name="Nielsen K.L."/>
        </authorList>
    </citation>
    <scope>NUCLEOTIDE SEQUENCE</scope>
    <source>
        <strain evidence="1">IBT 22155</strain>
    </source>
</reference>
<gene>
    <name evidence="1" type="ORF">N7515_005886</name>
</gene>
<keyword evidence="2" id="KW-1185">Reference proteome</keyword>
<dbReference type="OrthoDB" id="4422269at2759"/>
<dbReference type="Proteomes" id="UP001149079">
    <property type="component" value="Unassembled WGS sequence"/>
</dbReference>
<accession>A0A9W9GTT9</accession>